<dbReference type="EMBL" id="BHVO01000002">
    <property type="protein sequence ID" value="GCA68757.1"/>
    <property type="molecule type" value="Genomic_DNA"/>
</dbReference>
<dbReference type="InterPro" id="IPR027417">
    <property type="entry name" value="P-loop_NTPase"/>
</dbReference>
<evidence type="ECO:0000259" key="1">
    <source>
        <dbReference type="Pfam" id="PF13175"/>
    </source>
</evidence>
<dbReference type="SUPFAM" id="SSF52540">
    <property type="entry name" value="P-loop containing nucleoside triphosphate hydrolases"/>
    <property type="match status" value="1"/>
</dbReference>
<reference evidence="2 3" key="1">
    <citation type="submission" date="2018-09" db="EMBL/GenBank/DDBJ databases">
        <title>Evolutionary history of phycoerythrin pigmentation in the water bloom-forming cyanobacterium Microcystis aeruginosa.</title>
        <authorList>
            <person name="Tanabe Y."/>
            <person name="Tanabe Y."/>
            <person name="Yamaguchi H."/>
        </authorList>
    </citation>
    <scope>NUCLEOTIDE SEQUENCE [LARGE SCALE GENOMIC DNA]</scope>
    <source>
        <strain evidence="2 3">NIES-2519</strain>
    </source>
</reference>
<protein>
    <recommendedName>
        <fullName evidence="1">Endonuclease GajA/Old nuclease/RecF-like AAA domain-containing protein</fullName>
    </recommendedName>
</protein>
<dbReference type="RefSeq" id="WP_149978756.1">
    <property type="nucleotide sequence ID" value="NZ_BHVO01000002.1"/>
</dbReference>
<organism evidence="2 3">
    <name type="scientific">Microcystis aeruginosa NIES-2519</name>
    <dbReference type="NCBI Taxonomy" id="2303981"/>
    <lineage>
        <taxon>Bacteria</taxon>
        <taxon>Bacillati</taxon>
        <taxon>Cyanobacteriota</taxon>
        <taxon>Cyanophyceae</taxon>
        <taxon>Oscillatoriophycideae</taxon>
        <taxon>Chroococcales</taxon>
        <taxon>Microcystaceae</taxon>
        <taxon>Microcystis</taxon>
    </lineage>
</organism>
<dbReference type="Proteomes" id="UP000323569">
    <property type="component" value="Unassembled WGS sequence"/>
</dbReference>
<sequence length="153" mass="17346">MSKQARKIKLKNLGILKQAEFELGDLTIICGNNNTGKTYATYALFGFLYFWKKRIVFTIPDKCINQLLREGSINLNLLDYFKNYPEALSKACQEYSKNLSTIFAASIDKFKGANFEVELLISESNFISKKYESQISSAGSIAGIFARQKSKRL</sequence>
<comment type="caution">
    <text evidence="2">The sequence shown here is derived from an EMBL/GenBank/DDBJ whole genome shotgun (WGS) entry which is preliminary data.</text>
</comment>
<dbReference type="InterPro" id="IPR041685">
    <property type="entry name" value="AAA_GajA/Old/RecF-like"/>
</dbReference>
<proteinExistence type="predicted"/>
<gene>
    <name evidence="2" type="ORF">MiYa_00273</name>
</gene>
<evidence type="ECO:0000313" key="3">
    <source>
        <dbReference type="Proteomes" id="UP000323569"/>
    </source>
</evidence>
<evidence type="ECO:0000313" key="2">
    <source>
        <dbReference type="EMBL" id="GCA68757.1"/>
    </source>
</evidence>
<dbReference type="Pfam" id="PF13175">
    <property type="entry name" value="AAA_15"/>
    <property type="match status" value="1"/>
</dbReference>
<name>A0A5A5R6B6_MICAE</name>
<dbReference type="AlphaFoldDB" id="A0A5A5R6B6"/>
<feature type="domain" description="Endonuclease GajA/Old nuclease/RecF-like AAA" evidence="1">
    <location>
        <begin position="6"/>
        <end position="134"/>
    </location>
</feature>
<accession>A0A5A5R6B6</accession>